<dbReference type="EC" id="2.7.7.3" evidence="9"/>
<feature type="binding site" evidence="9">
    <location>
        <begin position="21"/>
        <end position="22"/>
    </location>
    <ligand>
        <name>ATP</name>
        <dbReference type="ChEBI" id="CHEBI:30616"/>
    </ligand>
</feature>
<comment type="subcellular location">
    <subcellularLocation>
        <location evidence="9">Cytoplasm</location>
    </subcellularLocation>
</comment>
<comment type="function">
    <text evidence="9">Reversibly transfers an adenylyl group from ATP to 4'-phosphopantetheine, yielding dephospho-CoA (dPCoA) and pyrophosphate.</text>
</comment>
<dbReference type="Pfam" id="PF01467">
    <property type="entry name" value="CTP_transf_like"/>
    <property type="match status" value="1"/>
</dbReference>
<keyword evidence="2 9" id="KW-0808">Transferase</keyword>
<feature type="binding site" evidence="9">
    <location>
        <begin position="100"/>
        <end position="102"/>
    </location>
    <ligand>
        <name>ATP</name>
        <dbReference type="ChEBI" id="CHEBI:30616"/>
    </ligand>
</feature>
<keyword evidence="7 9" id="KW-0173">Coenzyme A biosynthesis</keyword>
<evidence type="ECO:0000259" key="10">
    <source>
        <dbReference type="Pfam" id="PF01467"/>
    </source>
</evidence>
<dbReference type="PANTHER" id="PTHR21342">
    <property type="entry name" value="PHOSPHOPANTETHEINE ADENYLYLTRANSFERASE"/>
    <property type="match status" value="1"/>
</dbReference>
<feature type="binding site" evidence="9">
    <location>
        <position position="85"/>
    </location>
    <ligand>
        <name>substrate</name>
    </ligand>
</feature>
<dbReference type="RefSeq" id="WP_138196721.1">
    <property type="nucleotide sequence ID" value="NZ_VCIW01000018.1"/>
</dbReference>
<dbReference type="Gene3D" id="3.40.50.620">
    <property type="entry name" value="HUPs"/>
    <property type="match status" value="1"/>
</dbReference>
<dbReference type="GO" id="GO:0004595">
    <property type="term" value="F:pantetheine-phosphate adenylyltransferase activity"/>
    <property type="evidence" value="ECO:0007669"/>
    <property type="project" value="UniProtKB-UniRule"/>
</dbReference>
<evidence type="ECO:0000313" key="12">
    <source>
        <dbReference type="Proteomes" id="UP000309676"/>
    </source>
</evidence>
<feature type="binding site" evidence="9">
    <location>
        <position position="21"/>
    </location>
    <ligand>
        <name>substrate</name>
    </ligand>
</feature>
<dbReference type="NCBIfam" id="TIGR01510">
    <property type="entry name" value="coaD_prev_kdtB"/>
    <property type="match status" value="1"/>
</dbReference>
<keyword evidence="4 9" id="KW-0547">Nucleotide-binding</keyword>
<evidence type="ECO:0000256" key="2">
    <source>
        <dbReference type="ARBA" id="ARBA00022679"/>
    </source>
</evidence>
<evidence type="ECO:0000256" key="5">
    <source>
        <dbReference type="ARBA" id="ARBA00022840"/>
    </source>
</evidence>
<protein>
    <recommendedName>
        <fullName evidence="9">Phosphopantetheine adenylyltransferase</fullName>
        <ecNumber evidence="9">2.7.7.3</ecNumber>
    </recommendedName>
    <alternativeName>
        <fullName evidence="9">Dephospho-CoA pyrophosphorylase</fullName>
    </alternativeName>
    <alternativeName>
        <fullName evidence="9">Pantetheine-phosphate adenylyltransferase</fullName>
        <shortName evidence="9">PPAT</shortName>
    </alternativeName>
</protein>
<evidence type="ECO:0000256" key="1">
    <source>
        <dbReference type="ARBA" id="ARBA00022490"/>
    </source>
</evidence>
<comment type="catalytic activity">
    <reaction evidence="8 9">
        <text>(R)-4'-phosphopantetheine + ATP + H(+) = 3'-dephospho-CoA + diphosphate</text>
        <dbReference type="Rhea" id="RHEA:19801"/>
        <dbReference type="ChEBI" id="CHEBI:15378"/>
        <dbReference type="ChEBI" id="CHEBI:30616"/>
        <dbReference type="ChEBI" id="CHEBI:33019"/>
        <dbReference type="ChEBI" id="CHEBI:57328"/>
        <dbReference type="ChEBI" id="CHEBI:61723"/>
        <dbReference type="EC" id="2.7.7.3"/>
    </reaction>
</comment>
<dbReference type="OrthoDB" id="9806661at2"/>
<feature type="binding site" evidence="9">
    <location>
        <position position="29"/>
    </location>
    <ligand>
        <name>ATP</name>
        <dbReference type="ChEBI" id="CHEBI:30616"/>
    </ligand>
</feature>
<evidence type="ECO:0000256" key="3">
    <source>
        <dbReference type="ARBA" id="ARBA00022695"/>
    </source>
</evidence>
<dbReference type="InterPro" id="IPR014729">
    <property type="entry name" value="Rossmann-like_a/b/a_fold"/>
</dbReference>
<reference evidence="11 12" key="1">
    <citation type="submission" date="2019-05" db="EMBL/GenBank/DDBJ databases">
        <authorList>
            <person name="Narsing Rao M.P."/>
            <person name="Li W.J."/>
        </authorList>
    </citation>
    <scope>NUCLEOTIDE SEQUENCE [LARGE SCALE GENOMIC DNA]</scope>
    <source>
        <strain evidence="11 12">SYSU_K30003</strain>
    </source>
</reference>
<organism evidence="11 12">
    <name type="scientific">Paenibacillus antri</name>
    <dbReference type="NCBI Taxonomy" id="2582848"/>
    <lineage>
        <taxon>Bacteria</taxon>
        <taxon>Bacillati</taxon>
        <taxon>Bacillota</taxon>
        <taxon>Bacilli</taxon>
        <taxon>Bacillales</taxon>
        <taxon>Paenibacillaceae</taxon>
        <taxon>Paenibacillus</taxon>
    </lineage>
</organism>
<dbReference type="AlphaFoldDB" id="A0A5R9G709"/>
<dbReference type="InterPro" id="IPR004821">
    <property type="entry name" value="Cyt_trans-like"/>
</dbReference>
<dbReference type="GO" id="GO:0005524">
    <property type="term" value="F:ATP binding"/>
    <property type="evidence" value="ECO:0007669"/>
    <property type="project" value="UniProtKB-KW"/>
</dbReference>
<evidence type="ECO:0000313" key="11">
    <source>
        <dbReference type="EMBL" id="TLS49900.1"/>
    </source>
</evidence>
<dbReference type="UniPathway" id="UPA00241">
    <property type="reaction ID" value="UER00355"/>
</dbReference>
<dbReference type="SUPFAM" id="SSF52374">
    <property type="entry name" value="Nucleotidylyl transferase"/>
    <property type="match status" value="1"/>
</dbReference>
<dbReference type="PANTHER" id="PTHR21342:SF1">
    <property type="entry name" value="PHOSPHOPANTETHEINE ADENYLYLTRANSFERASE"/>
    <property type="match status" value="1"/>
</dbReference>
<dbReference type="NCBIfam" id="TIGR00125">
    <property type="entry name" value="cyt_tran_rel"/>
    <property type="match status" value="1"/>
</dbReference>
<feature type="binding site" evidence="9">
    <location>
        <position position="99"/>
    </location>
    <ligand>
        <name>substrate</name>
    </ligand>
</feature>
<evidence type="ECO:0000256" key="4">
    <source>
        <dbReference type="ARBA" id="ARBA00022741"/>
    </source>
</evidence>
<comment type="similarity">
    <text evidence="9">Belongs to the bacterial CoaD family.</text>
</comment>
<keyword evidence="6 9" id="KW-0460">Magnesium</keyword>
<dbReference type="GO" id="GO:0015937">
    <property type="term" value="P:coenzyme A biosynthetic process"/>
    <property type="evidence" value="ECO:0007669"/>
    <property type="project" value="UniProtKB-UniRule"/>
</dbReference>
<feature type="binding site" evidence="9">
    <location>
        <begin position="135"/>
        <end position="141"/>
    </location>
    <ligand>
        <name>ATP</name>
        <dbReference type="ChEBI" id="CHEBI:30616"/>
    </ligand>
</feature>
<comment type="cofactor">
    <cofactor evidence="9">
        <name>Mg(2+)</name>
        <dbReference type="ChEBI" id="CHEBI:18420"/>
    </cofactor>
</comment>
<feature type="site" description="Transition state stabilizer" evidence="9">
    <location>
        <position position="29"/>
    </location>
</feature>
<evidence type="ECO:0000256" key="8">
    <source>
        <dbReference type="ARBA" id="ARBA00029346"/>
    </source>
</evidence>
<comment type="caution">
    <text evidence="11">The sequence shown here is derived from an EMBL/GenBank/DDBJ whole genome shotgun (WGS) entry which is preliminary data.</text>
</comment>
<keyword evidence="5 9" id="KW-0067">ATP-binding</keyword>
<sequence>MNDASAGAGQAPLKVAVYPGSFDPVTNGHMDIIRRAAKQFDRLIVAVLNNTSKKPLFSLDERMGLLRDVTADLPNVEIDGFRDLLINYMKQKDAHVIVRGLRAVSDFEYELQLASANHKLSPDVETFFMMTSPEYSFLSSSIVKEIAMFRGPVADLVPPSIEKALRAKYD</sequence>
<dbReference type="GO" id="GO:0005737">
    <property type="term" value="C:cytoplasm"/>
    <property type="evidence" value="ECO:0007669"/>
    <property type="project" value="UniProtKB-SubCell"/>
</dbReference>
<dbReference type="Proteomes" id="UP000309676">
    <property type="component" value="Unassembled WGS sequence"/>
</dbReference>
<dbReference type="EMBL" id="VCIW01000018">
    <property type="protein sequence ID" value="TLS49900.1"/>
    <property type="molecule type" value="Genomic_DNA"/>
</dbReference>
<proteinExistence type="inferred from homology"/>
<name>A0A5R9G709_9BACL</name>
<feature type="domain" description="Cytidyltransferase-like" evidence="10">
    <location>
        <begin position="17"/>
        <end position="145"/>
    </location>
</feature>
<comment type="pathway">
    <text evidence="9">Cofactor biosynthesis; coenzyme A biosynthesis; CoA from (R)-pantothenate: step 4/5.</text>
</comment>
<dbReference type="FunFam" id="3.40.50.620:FF:000012">
    <property type="entry name" value="Phosphopantetheine adenylyltransferase"/>
    <property type="match status" value="1"/>
</dbReference>
<feature type="binding site" evidence="9">
    <location>
        <position position="110"/>
    </location>
    <ligand>
        <name>ATP</name>
        <dbReference type="ChEBI" id="CHEBI:30616"/>
    </ligand>
</feature>
<comment type="subunit">
    <text evidence="9">Homohexamer.</text>
</comment>
<keyword evidence="12" id="KW-1185">Reference proteome</keyword>
<dbReference type="HAMAP" id="MF_00151">
    <property type="entry name" value="PPAT_bact"/>
    <property type="match status" value="1"/>
</dbReference>
<evidence type="ECO:0000256" key="6">
    <source>
        <dbReference type="ARBA" id="ARBA00022842"/>
    </source>
</evidence>
<dbReference type="InterPro" id="IPR001980">
    <property type="entry name" value="PPAT"/>
</dbReference>
<feature type="binding site" evidence="9">
    <location>
        <position position="53"/>
    </location>
    <ligand>
        <name>substrate</name>
    </ligand>
</feature>
<gene>
    <name evidence="9 11" type="primary">coaD</name>
    <name evidence="11" type="ORF">FE782_23140</name>
</gene>
<dbReference type="PRINTS" id="PR01020">
    <property type="entry name" value="LPSBIOSNTHSS"/>
</dbReference>
<keyword evidence="1 9" id="KW-0963">Cytoplasm</keyword>
<keyword evidence="3 9" id="KW-0548">Nucleotidyltransferase</keyword>
<dbReference type="CDD" id="cd02163">
    <property type="entry name" value="PPAT"/>
    <property type="match status" value="1"/>
</dbReference>
<evidence type="ECO:0000256" key="7">
    <source>
        <dbReference type="ARBA" id="ARBA00022993"/>
    </source>
</evidence>
<evidence type="ECO:0000256" key="9">
    <source>
        <dbReference type="HAMAP-Rule" id="MF_00151"/>
    </source>
</evidence>
<accession>A0A5R9G709</accession>